<feature type="transmembrane region" description="Helical" evidence="1">
    <location>
        <begin position="291"/>
        <end position="309"/>
    </location>
</feature>
<name>A0ABU0RNX6_9ACTN</name>
<feature type="transmembrane region" description="Helical" evidence="1">
    <location>
        <begin position="35"/>
        <end position="54"/>
    </location>
</feature>
<dbReference type="EMBL" id="JAUSZS010000004">
    <property type="protein sequence ID" value="MDQ0933680.1"/>
    <property type="molecule type" value="Genomic_DNA"/>
</dbReference>
<feature type="transmembrane region" description="Helical" evidence="1">
    <location>
        <begin position="137"/>
        <end position="159"/>
    </location>
</feature>
<dbReference type="Proteomes" id="UP001223072">
    <property type="component" value="Unassembled WGS sequence"/>
</dbReference>
<protein>
    <recommendedName>
        <fullName evidence="4">ABC transporter permease</fullName>
    </recommendedName>
</protein>
<feature type="transmembrane region" description="Helical" evidence="1">
    <location>
        <begin position="217"/>
        <end position="238"/>
    </location>
</feature>
<feature type="transmembrane region" description="Helical" evidence="1">
    <location>
        <begin position="97"/>
        <end position="116"/>
    </location>
</feature>
<dbReference type="RefSeq" id="WP_307627419.1">
    <property type="nucleotide sequence ID" value="NZ_JAUSZS010000004.1"/>
</dbReference>
<evidence type="ECO:0000313" key="2">
    <source>
        <dbReference type="EMBL" id="MDQ0933680.1"/>
    </source>
</evidence>
<keyword evidence="1" id="KW-0472">Membrane</keyword>
<evidence type="ECO:0000313" key="3">
    <source>
        <dbReference type="Proteomes" id="UP001223072"/>
    </source>
</evidence>
<organism evidence="2 3">
    <name type="scientific">Streptomyces turgidiscabies</name>
    <dbReference type="NCBI Taxonomy" id="85558"/>
    <lineage>
        <taxon>Bacteria</taxon>
        <taxon>Bacillati</taxon>
        <taxon>Actinomycetota</taxon>
        <taxon>Actinomycetes</taxon>
        <taxon>Kitasatosporales</taxon>
        <taxon>Streptomycetaceae</taxon>
        <taxon>Streptomyces</taxon>
    </lineage>
</organism>
<feature type="transmembrane region" description="Helical" evidence="1">
    <location>
        <begin position="190"/>
        <end position="210"/>
    </location>
</feature>
<keyword evidence="1" id="KW-0812">Transmembrane</keyword>
<proteinExistence type="predicted"/>
<comment type="caution">
    <text evidence="2">The sequence shown here is derived from an EMBL/GenBank/DDBJ whole genome shotgun (WGS) entry which is preliminary data.</text>
</comment>
<evidence type="ECO:0008006" key="4">
    <source>
        <dbReference type="Google" id="ProtNLM"/>
    </source>
</evidence>
<sequence>MTTTTALAAPARARRARPRLHSLPSAMLILHRSALWFWLALVAVAAGATLWMYGWGADAAFAEFVRKGCVDGVVNSGCDYNGPAYTRYDTANTVSGGLINFVPLLTALWAGTALIGRELENGTAQLAWTQSVSPARWLAAKLAVPAALLTAGTLLLVLLHRLAWDAHTELFRGRGPRQWQDTGNYVANGALAPAYALLGLAVGALTGLLVRRSLAASVGTFLAFLALQSVITSLRPYLWPAETLTSKNGFPDYIGAIIGAGAETATGHDVVGFSRDHHPVSHFWPLQLMETGIVLTVAATATAAAFWLLRRRTA</sequence>
<accession>A0ABU0RNX6</accession>
<keyword evidence="1" id="KW-1133">Transmembrane helix</keyword>
<evidence type="ECO:0000256" key="1">
    <source>
        <dbReference type="SAM" id="Phobius"/>
    </source>
</evidence>
<reference evidence="2 3" key="1">
    <citation type="submission" date="2023-07" db="EMBL/GenBank/DDBJ databases">
        <title>Comparative genomics of wheat-associated soil bacteria to identify genetic determinants of phenazine resistance.</title>
        <authorList>
            <person name="Mouncey N."/>
        </authorList>
    </citation>
    <scope>NUCLEOTIDE SEQUENCE [LARGE SCALE GENOMIC DNA]</scope>
    <source>
        <strain evidence="2 3">W2I16</strain>
    </source>
</reference>
<gene>
    <name evidence="2" type="ORF">QFZ49_003620</name>
</gene>
<keyword evidence="3" id="KW-1185">Reference proteome</keyword>